<evidence type="ECO:0000256" key="4">
    <source>
        <dbReference type="ARBA" id="ARBA00022741"/>
    </source>
</evidence>
<dbReference type="Gene3D" id="3.80.10.10">
    <property type="entry name" value="Ribonuclease Inhibitor"/>
    <property type="match status" value="3"/>
</dbReference>
<evidence type="ECO:0000256" key="3">
    <source>
        <dbReference type="ARBA" id="ARBA00022737"/>
    </source>
</evidence>
<dbReference type="FunFam" id="1.10.10.10:FF:000322">
    <property type="entry name" value="Probable disease resistance protein At1g63360"/>
    <property type="match status" value="1"/>
</dbReference>
<dbReference type="EMBL" id="GDJX01019211">
    <property type="protein sequence ID" value="JAT48725.1"/>
    <property type="molecule type" value="Transcribed_RNA"/>
</dbReference>
<evidence type="ECO:0000259" key="10">
    <source>
        <dbReference type="Pfam" id="PF25019"/>
    </source>
</evidence>
<dbReference type="EMBL" id="GDJX01024581">
    <property type="protein sequence ID" value="JAT43355.1"/>
    <property type="molecule type" value="Transcribed_RNA"/>
</dbReference>
<dbReference type="PANTHER" id="PTHR36766:SF70">
    <property type="entry name" value="DISEASE RESISTANCE PROTEIN RGA4"/>
    <property type="match status" value="1"/>
</dbReference>
<organism evidence="12">
    <name type="scientific">Anthurium amnicola</name>
    <dbReference type="NCBI Taxonomy" id="1678845"/>
    <lineage>
        <taxon>Eukaryota</taxon>
        <taxon>Viridiplantae</taxon>
        <taxon>Streptophyta</taxon>
        <taxon>Embryophyta</taxon>
        <taxon>Tracheophyta</taxon>
        <taxon>Spermatophyta</taxon>
        <taxon>Magnoliopsida</taxon>
        <taxon>Liliopsida</taxon>
        <taxon>Araceae</taxon>
        <taxon>Pothoideae</taxon>
        <taxon>Potheae</taxon>
        <taxon>Anthurium</taxon>
    </lineage>
</organism>
<feature type="domain" description="Disease resistance N-terminal" evidence="8">
    <location>
        <begin position="29"/>
        <end position="111"/>
    </location>
</feature>
<dbReference type="InterPro" id="IPR027417">
    <property type="entry name" value="P-loop_NTPase"/>
</dbReference>
<dbReference type="PRINTS" id="PR00364">
    <property type="entry name" value="DISEASERSIST"/>
</dbReference>
<dbReference type="GO" id="GO:0005524">
    <property type="term" value="F:ATP binding"/>
    <property type="evidence" value="ECO:0007669"/>
    <property type="project" value="UniProtKB-KW"/>
</dbReference>
<feature type="non-terminal residue" evidence="12">
    <location>
        <position position="1"/>
    </location>
</feature>
<gene>
    <name evidence="12" type="primary">RGA4_9</name>
    <name evidence="11" type="synonym">RGA4_19</name>
    <name evidence="12" type="ORF">g.124387</name>
    <name evidence="11" type="ORF">g.124390</name>
</gene>
<dbReference type="Gene3D" id="3.40.50.300">
    <property type="entry name" value="P-loop containing nucleotide triphosphate hydrolases"/>
    <property type="match status" value="1"/>
</dbReference>
<dbReference type="InterPro" id="IPR036388">
    <property type="entry name" value="WH-like_DNA-bd_sf"/>
</dbReference>
<keyword evidence="5" id="KW-0611">Plant defense</keyword>
<protein>
    <submittedName>
        <fullName evidence="12">Putative disease resistance protein RGA4</fullName>
    </submittedName>
</protein>
<evidence type="ECO:0000256" key="2">
    <source>
        <dbReference type="ARBA" id="ARBA00022614"/>
    </source>
</evidence>
<keyword evidence="2" id="KW-0433">Leucine-rich repeat</keyword>
<dbReference type="InterPro" id="IPR041118">
    <property type="entry name" value="Rx_N"/>
</dbReference>
<evidence type="ECO:0000313" key="12">
    <source>
        <dbReference type="EMBL" id="JAT48725.1"/>
    </source>
</evidence>
<proteinExistence type="inferred from homology"/>
<keyword evidence="3" id="KW-0677">Repeat</keyword>
<evidence type="ECO:0000256" key="6">
    <source>
        <dbReference type="ARBA" id="ARBA00022840"/>
    </source>
</evidence>
<feature type="domain" description="Disease resistance protein winged helix" evidence="9">
    <location>
        <begin position="484"/>
        <end position="549"/>
    </location>
</feature>
<dbReference type="Gene3D" id="1.10.10.10">
    <property type="entry name" value="Winged helix-like DNA-binding domain superfamily/Winged helix DNA-binding domain"/>
    <property type="match status" value="1"/>
</dbReference>
<evidence type="ECO:0000259" key="8">
    <source>
        <dbReference type="Pfam" id="PF18052"/>
    </source>
</evidence>
<name>A0A1D1Y273_9ARAE</name>
<keyword evidence="6" id="KW-0067">ATP-binding</keyword>
<evidence type="ECO:0000259" key="7">
    <source>
        <dbReference type="Pfam" id="PF00931"/>
    </source>
</evidence>
<reference evidence="12" key="1">
    <citation type="submission" date="2015-07" db="EMBL/GenBank/DDBJ databases">
        <title>Transcriptome Assembly of Anthurium amnicola.</title>
        <authorList>
            <person name="Suzuki J."/>
        </authorList>
    </citation>
    <scope>NUCLEOTIDE SEQUENCE</scope>
</reference>
<sequence length="1276" mass="142553">ISFVSFTSDNPHQLPVGGGEEKRDTMEAAVSKIVELLGSPAAQEPSFQLGLEEDVEKLRGDLMAIMPVIRDLEEEVFMREAVQAWLRSLKDFTYDADDVFDELVTEAASQPSLQLYKDAGAADCLTKLVSTCLPSCFDFIPNQVIFPHRMRSMIKDLIGRLNNIMERQLLLGIQPVVGRSRLGNSVRRETSDVLDDNMPLVGRDKYKQLLVKALYDAHESLGEPSDAVYDVHAYLGGAESSPGGDENNIYVVPIVGTGGLGKTTLAQSVFNNEQVKRKFPVRKWLFVGEVFDGVRLIREITGHHDENLSMNTLRDGLRNMIGDENFLLVLDDVWSDRSIEWEELLAPLRRVGKGRKVVLVTTRSQAVAGTMGPAVSPTFLPPLTYDECLSIFERSAFGDGDLDEHPELRRTGERIVEKLGGNPLAAKALGASLGRRLSKADWEKVLNSEIWQKRLSESDILPILRVSYQNLPSQLKRCFIYCSIFPKDHRFNRETLIQMWVAHGFIVPQGGGVRIEDTGSDYFDELLDRSFFQHVGGHYVIHDLMHDLAESLSVEECMRMEETNTQKQRAAESIRHLSVCSRSTVPAALHPYKKARTLLCFRGLSPPPTVDGVSGGEAALRELFNKLSSVRVLDLSGSWIPQSFSRCIGDLKHLRYLDLTKTSIVQLPDTLCTLYNLETLRVYKDCMLPRDGISKLVNLRHLEASKFQISTIPWLGKLTCLQELPAFRVNQVLEGHTMAELRGMTQLRGRLCIDYMKDVGTADDAARAQLEDKKLLKGLELDWCRGSTREMTPQEEDEVMEVLRPHGGLEELRVLDFGGTKAPSWLAGLYLPNLVSVELTDCRRWTALPPLGQLHSLRSLKIGGMTMVGEVGTEFFFFLGDSGGAFRSLEELSFQYMEGWTRWCLDGGAVESCFPHLRLLEINDCPLLGFVSPSLRQRVEAALGANQGTLSCQGCPELLKAWPSIPPPEELTIRDGLLLSWALQQSDGRLHSLKVLNLQGCSDLITITDAGVPEGYWEQSFPCLQELHIQECPNLQSFLVGSLPSLQLLHVYRCSKIQALPTGLQGLHSLQQLRVAECPSIHSLPELHSLQCLRELYVVGCPTMERLPDLEGLYSLQKLHVARCPLLQSLPGLQGLHSLQELHMAECPGIHTLPELRGLDSLQELYIAECTNIQQLPEIESLHSLRELYVIKCPSVQALPQLHGLQSLQVLHMIKCPGIQCLPEGSLPGTLWTLVIRDCPLLQSRCETTKGADGPKIAHVPNIQINWEAVRGLRNR</sequence>
<dbReference type="GO" id="GO:0002758">
    <property type="term" value="P:innate immune response-activating signaling pathway"/>
    <property type="evidence" value="ECO:0007669"/>
    <property type="project" value="UniProtKB-ARBA"/>
</dbReference>
<dbReference type="GO" id="GO:0042742">
    <property type="term" value="P:defense response to bacterium"/>
    <property type="evidence" value="ECO:0007669"/>
    <property type="project" value="UniProtKB-ARBA"/>
</dbReference>
<dbReference type="Gene3D" id="1.20.5.4130">
    <property type="match status" value="1"/>
</dbReference>
<dbReference type="SUPFAM" id="SSF52540">
    <property type="entry name" value="P-loop containing nucleoside triphosphate hydrolases"/>
    <property type="match status" value="1"/>
</dbReference>
<dbReference type="Pfam" id="PF00931">
    <property type="entry name" value="NB-ARC"/>
    <property type="match status" value="1"/>
</dbReference>
<dbReference type="GO" id="GO:0009626">
    <property type="term" value="P:plant-type hypersensitive response"/>
    <property type="evidence" value="ECO:0007669"/>
    <property type="project" value="UniProtKB-ARBA"/>
</dbReference>
<accession>A0A1D1Y273</accession>
<feature type="domain" description="R13L1/DRL21-like LRR repeat region" evidence="10">
    <location>
        <begin position="738"/>
        <end position="865"/>
    </location>
</feature>
<evidence type="ECO:0000259" key="9">
    <source>
        <dbReference type="Pfam" id="PF23559"/>
    </source>
</evidence>
<dbReference type="Gene3D" id="1.10.8.430">
    <property type="entry name" value="Helical domain of apoptotic protease-activating factors"/>
    <property type="match status" value="1"/>
</dbReference>
<dbReference type="InterPro" id="IPR056789">
    <property type="entry name" value="LRR_R13L1-DRL21"/>
</dbReference>
<dbReference type="Pfam" id="PF25019">
    <property type="entry name" value="LRR_R13L1-DRL21"/>
    <property type="match status" value="1"/>
</dbReference>
<dbReference type="InterPro" id="IPR002182">
    <property type="entry name" value="NB-ARC"/>
</dbReference>
<dbReference type="InterPro" id="IPR032675">
    <property type="entry name" value="LRR_dom_sf"/>
</dbReference>
<dbReference type="Pfam" id="PF18052">
    <property type="entry name" value="Rx_N"/>
    <property type="match status" value="1"/>
</dbReference>
<keyword evidence="4" id="KW-0547">Nucleotide-binding</keyword>
<dbReference type="Pfam" id="PF23559">
    <property type="entry name" value="WHD_DRP"/>
    <property type="match status" value="1"/>
</dbReference>
<feature type="domain" description="NB-ARC" evidence="7">
    <location>
        <begin position="246"/>
        <end position="397"/>
    </location>
</feature>
<dbReference type="AlphaFoldDB" id="A0A1D1Y273"/>
<dbReference type="InterPro" id="IPR042197">
    <property type="entry name" value="Apaf_helical"/>
</dbReference>
<evidence type="ECO:0000313" key="11">
    <source>
        <dbReference type="EMBL" id="JAT43355.1"/>
    </source>
</evidence>
<dbReference type="PANTHER" id="PTHR36766">
    <property type="entry name" value="PLANT BROAD-SPECTRUM MILDEW RESISTANCE PROTEIN RPW8"/>
    <property type="match status" value="1"/>
</dbReference>
<dbReference type="InterPro" id="IPR058922">
    <property type="entry name" value="WHD_DRP"/>
</dbReference>
<evidence type="ECO:0000256" key="1">
    <source>
        <dbReference type="ARBA" id="ARBA00008894"/>
    </source>
</evidence>
<evidence type="ECO:0000256" key="5">
    <source>
        <dbReference type="ARBA" id="ARBA00022821"/>
    </source>
</evidence>
<dbReference type="SUPFAM" id="SSF52058">
    <property type="entry name" value="L domain-like"/>
    <property type="match status" value="2"/>
</dbReference>
<dbReference type="GO" id="GO:0043531">
    <property type="term" value="F:ADP binding"/>
    <property type="evidence" value="ECO:0007669"/>
    <property type="project" value="InterPro"/>
</dbReference>
<comment type="similarity">
    <text evidence="1">Belongs to the disease resistance NB-LRR family.</text>
</comment>